<gene>
    <name evidence="3" type="ORF">SAMN02745887_01725</name>
</gene>
<evidence type="ECO:0000259" key="2">
    <source>
        <dbReference type="Pfam" id="PF09832"/>
    </source>
</evidence>
<sequence length="186" mass="20849">MKKPLYLALALFAASALPGQAADPLPADKKKAIQEMIAVSNMKAALPQMIEQMSNQAQAAIRMQALQHIERDAKLNAEQKAAARQRVETELPLLMADMRNALNKANLPALMDEATFEIYGKHFETAEIRDITAFYRTPTGQKSLRLMPQISGESMRMVMGKVMPLVREQMRESAQRLQQKLDKPQS</sequence>
<dbReference type="EMBL" id="FPKR01000006">
    <property type="protein sequence ID" value="SFZ75761.1"/>
    <property type="molecule type" value="Genomic_DNA"/>
</dbReference>
<evidence type="ECO:0000313" key="3">
    <source>
        <dbReference type="EMBL" id="SFZ75761.1"/>
    </source>
</evidence>
<dbReference type="InterPro" id="IPR018637">
    <property type="entry name" value="DUF2059"/>
</dbReference>
<dbReference type="AlphaFoldDB" id="A0A1K2HGY2"/>
<dbReference type="OrthoDB" id="8589964at2"/>
<evidence type="ECO:0000256" key="1">
    <source>
        <dbReference type="SAM" id="SignalP"/>
    </source>
</evidence>
<keyword evidence="4" id="KW-1185">Reference proteome</keyword>
<evidence type="ECO:0000313" key="4">
    <source>
        <dbReference type="Proteomes" id="UP000186513"/>
    </source>
</evidence>
<feature type="domain" description="DUF2059" evidence="2">
    <location>
        <begin position="111"/>
        <end position="167"/>
    </location>
</feature>
<feature type="signal peptide" evidence="1">
    <location>
        <begin position="1"/>
        <end position="21"/>
    </location>
</feature>
<organism evidence="3 4">
    <name type="scientific">Chitinimonas taiwanensis DSM 18899</name>
    <dbReference type="NCBI Taxonomy" id="1121279"/>
    <lineage>
        <taxon>Bacteria</taxon>
        <taxon>Pseudomonadati</taxon>
        <taxon>Pseudomonadota</taxon>
        <taxon>Betaproteobacteria</taxon>
        <taxon>Neisseriales</taxon>
        <taxon>Chitinibacteraceae</taxon>
        <taxon>Chitinimonas</taxon>
    </lineage>
</organism>
<dbReference type="Pfam" id="PF09832">
    <property type="entry name" value="DUF2059"/>
    <property type="match status" value="1"/>
</dbReference>
<keyword evidence="1" id="KW-0732">Signal</keyword>
<reference evidence="3 4" key="1">
    <citation type="submission" date="2016-11" db="EMBL/GenBank/DDBJ databases">
        <authorList>
            <person name="Jaros S."/>
            <person name="Januszkiewicz K."/>
            <person name="Wedrychowicz H."/>
        </authorList>
    </citation>
    <scope>NUCLEOTIDE SEQUENCE [LARGE SCALE GENOMIC DNA]</scope>
    <source>
        <strain evidence="3 4">DSM 18899</strain>
    </source>
</reference>
<accession>A0A1K2HGY2</accession>
<name>A0A1K2HGY2_9NEIS</name>
<proteinExistence type="predicted"/>
<protein>
    <recommendedName>
        <fullName evidence="2">DUF2059 domain-containing protein</fullName>
    </recommendedName>
</protein>
<dbReference type="Proteomes" id="UP000186513">
    <property type="component" value="Unassembled WGS sequence"/>
</dbReference>
<dbReference type="STRING" id="1121279.SAMN02745887_01725"/>
<dbReference type="RefSeq" id="WP_072428249.1">
    <property type="nucleotide sequence ID" value="NZ_FPKR01000006.1"/>
</dbReference>
<feature type="chain" id="PRO_5012227837" description="DUF2059 domain-containing protein" evidence="1">
    <location>
        <begin position="22"/>
        <end position="186"/>
    </location>
</feature>